<dbReference type="InterPro" id="IPR019175">
    <property type="entry name" value="Prp31_C"/>
</dbReference>
<evidence type="ECO:0000256" key="7">
    <source>
        <dbReference type="ARBA" id="ARBA00023242"/>
    </source>
</evidence>
<dbReference type="PROSITE" id="PS51358">
    <property type="entry name" value="NOP"/>
    <property type="match status" value="1"/>
</dbReference>
<accession>A0A0A1UCH9</accession>
<dbReference type="SMART" id="SM00931">
    <property type="entry name" value="NOSIC"/>
    <property type="match status" value="1"/>
</dbReference>
<dbReference type="PANTHER" id="PTHR13904:SF0">
    <property type="entry name" value="U4_U6 SMALL NUCLEAR RIBONUCLEOPROTEIN PRP31"/>
    <property type="match status" value="1"/>
</dbReference>
<evidence type="ECO:0000256" key="3">
    <source>
        <dbReference type="ARBA" id="ARBA00022664"/>
    </source>
</evidence>
<evidence type="ECO:0000256" key="1">
    <source>
        <dbReference type="ARBA" id="ARBA00004123"/>
    </source>
</evidence>
<proteinExistence type="inferred from homology"/>
<feature type="domain" description="Nop" evidence="9">
    <location>
        <begin position="202"/>
        <end position="320"/>
    </location>
</feature>
<keyword evidence="8 10" id="KW-0687">Ribonucleoprotein</keyword>
<dbReference type="InterPro" id="IPR012976">
    <property type="entry name" value="NOSIC"/>
</dbReference>
<dbReference type="Proteomes" id="UP000014680">
    <property type="component" value="Unassembled WGS sequence"/>
</dbReference>
<dbReference type="Pfam" id="PF01798">
    <property type="entry name" value="Nop"/>
    <property type="match status" value="1"/>
</dbReference>
<reference evidence="10 11" key="1">
    <citation type="submission" date="2012-10" db="EMBL/GenBank/DDBJ databases">
        <authorList>
            <person name="Zafar N."/>
            <person name="Inman J."/>
            <person name="Hall N."/>
            <person name="Lorenzi H."/>
            <person name="Caler E."/>
        </authorList>
    </citation>
    <scope>NUCLEOTIDE SEQUENCE [LARGE SCALE GENOMIC DNA]</scope>
    <source>
        <strain evidence="10 11">IP1</strain>
    </source>
</reference>
<keyword evidence="3" id="KW-0507">mRNA processing</keyword>
<keyword evidence="5" id="KW-0694">RNA-binding</keyword>
<comment type="similarity">
    <text evidence="2">Belongs to the PRP31 family.</text>
</comment>
<protein>
    <submittedName>
        <fullName evidence="10">U4/U6 small nuclear ribonucleoprotein Prp31, putative</fullName>
    </submittedName>
</protein>
<dbReference type="Pfam" id="PF09785">
    <property type="entry name" value="Prp31_C"/>
    <property type="match status" value="1"/>
</dbReference>
<dbReference type="GO" id="GO:0003723">
    <property type="term" value="F:RNA binding"/>
    <property type="evidence" value="ECO:0007669"/>
    <property type="project" value="UniProtKB-KW"/>
</dbReference>
<organism evidence="10 11">
    <name type="scientific">Entamoeba invadens IP1</name>
    <dbReference type="NCBI Taxonomy" id="370355"/>
    <lineage>
        <taxon>Eukaryota</taxon>
        <taxon>Amoebozoa</taxon>
        <taxon>Evosea</taxon>
        <taxon>Archamoebae</taxon>
        <taxon>Mastigamoebida</taxon>
        <taxon>Entamoebidae</taxon>
        <taxon>Entamoeba</taxon>
    </lineage>
</organism>
<evidence type="ECO:0000259" key="9">
    <source>
        <dbReference type="PROSITE" id="PS51358"/>
    </source>
</evidence>
<dbReference type="GO" id="GO:0005687">
    <property type="term" value="C:U4 snRNP"/>
    <property type="evidence" value="ECO:0007669"/>
    <property type="project" value="TreeGrafter"/>
</dbReference>
<keyword evidence="6" id="KW-0508">mRNA splicing</keyword>
<dbReference type="RefSeq" id="XP_004258139.1">
    <property type="nucleotide sequence ID" value="XM_004258091.1"/>
</dbReference>
<evidence type="ECO:0000256" key="4">
    <source>
        <dbReference type="ARBA" id="ARBA00022728"/>
    </source>
</evidence>
<dbReference type="AlphaFoldDB" id="A0A0A1UCH9"/>
<gene>
    <name evidence="10" type="ORF">EIN_154250</name>
</gene>
<evidence type="ECO:0000256" key="5">
    <source>
        <dbReference type="ARBA" id="ARBA00022884"/>
    </source>
</evidence>
<dbReference type="InterPro" id="IPR002687">
    <property type="entry name" value="Nop_dom"/>
</dbReference>
<dbReference type="OMA" id="EMRRSAN"/>
<dbReference type="PANTHER" id="PTHR13904">
    <property type="entry name" value="PRE-MRNA SPLICING FACTOR PRP31"/>
    <property type="match status" value="1"/>
</dbReference>
<evidence type="ECO:0000256" key="2">
    <source>
        <dbReference type="ARBA" id="ARBA00005572"/>
    </source>
</evidence>
<keyword evidence="7" id="KW-0539">Nucleus</keyword>
<dbReference type="GO" id="GO:0071011">
    <property type="term" value="C:precatalytic spliceosome"/>
    <property type="evidence" value="ECO:0007669"/>
    <property type="project" value="TreeGrafter"/>
</dbReference>
<dbReference type="GO" id="GO:0000244">
    <property type="term" value="P:spliceosomal tri-snRNP complex assembly"/>
    <property type="evidence" value="ECO:0007669"/>
    <property type="project" value="InterPro"/>
</dbReference>
<evidence type="ECO:0000256" key="6">
    <source>
        <dbReference type="ARBA" id="ARBA00023187"/>
    </source>
</evidence>
<name>A0A0A1UCH9_ENTIV</name>
<evidence type="ECO:0000313" key="10">
    <source>
        <dbReference type="EMBL" id="ELP91368.1"/>
    </source>
</evidence>
<dbReference type="KEGG" id="eiv:EIN_154250"/>
<comment type="subcellular location">
    <subcellularLocation>
        <location evidence="1">Nucleus</location>
    </subcellularLocation>
</comment>
<evidence type="ECO:0000256" key="8">
    <source>
        <dbReference type="ARBA" id="ARBA00023274"/>
    </source>
</evidence>
<evidence type="ECO:0000313" key="11">
    <source>
        <dbReference type="Proteomes" id="UP000014680"/>
    </source>
</evidence>
<dbReference type="Gene3D" id="1.10.246.90">
    <property type="entry name" value="Nop domain"/>
    <property type="match status" value="1"/>
</dbReference>
<dbReference type="EMBL" id="KB206474">
    <property type="protein sequence ID" value="ELP91368.1"/>
    <property type="molecule type" value="Genomic_DNA"/>
</dbReference>
<dbReference type="SUPFAM" id="SSF89124">
    <property type="entry name" value="Nop domain"/>
    <property type="match status" value="1"/>
</dbReference>
<keyword evidence="4" id="KW-0747">Spliceosome</keyword>
<keyword evidence="11" id="KW-1185">Reference proteome</keyword>
<dbReference type="InterPro" id="IPR027105">
    <property type="entry name" value="Prp31"/>
</dbReference>
<sequence>MQKMEEEGGGLADEFLNDFYMDDGNAQENDLETLEKYIPSEATNFSYDEFETFMTEIRKYRDMQRDMSMISEKDKDPEYMLLVNVPKMLLAVTNQISALHTHIKEIYSKQFPELPILVPDSVEYAMAVKQIKLESDITKVDLSQILTPAVIIGVVTAAANRKNTFLNEKEYEIAFKECDELIHLQQCYQEVIDYLESRMNFLAPNMTSIVGPEITAKLISAAGGLGVMISLPSNIVQLLGQKQIALNGFSSTHHVPHAGYLYYSDLVQDVDVDLRKKANRFLAGKVTLAARADFEGGSGDGSVGRFLKTAYDKRVAELVKPPPLKGKKVIVPPDVKRRKNKRGGKRVKRIREMYSMTEIRKDMNRMEFGKPELTVAGRGFGDLAKTKLKVEERKILKNKKLEVKGNATVFGGVTTFGRVGGATTSVAQSATGGIVISDPLRNK</sequence>
<dbReference type="OrthoDB" id="4771285at2759"/>
<dbReference type="VEuPathDB" id="AmoebaDB:EIN_154250"/>
<dbReference type="Gene3D" id="1.10.287.4070">
    <property type="match status" value="1"/>
</dbReference>
<dbReference type="InterPro" id="IPR036070">
    <property type="entry name" value="Nop_dom_sf"/>
</dbReference>
<dbReference type="GeneID" id="14890377"/>
<dbReference type="GO" id="GO:0046540">
    <property type="term" value="C:U4/U6 x U5 tri-snRNP complex"/>
    <property type="evidence" value="ECO:0007669"/>
    <property type="project" value="InterPro"/>
</dbReference>
<dbReference type="InterPro" id="IPR042239">
    <property type="entry name" value="Nop_C"/>
</dbReference>